<dbReference type="RefSeq" id="WP_265219428.1">
    <property type="nucleotide sequence ID" value="NZ_JAPEUL010000007.1"/>
</dbReference>
<comment type="caution">
    <text evidence="6">The sequence shown here is derived from an EMBL/GenBank/DDBJ whole genome shotgun (WGS) entry which is preliminary data.</text>
</comment>
<dbReference type="InterPro" id="IPR018060">
    <property type="entry name" value="HTH_AraC"/>
</dbReference>
<dbReference type="SMART" id="SM00342">
    <property type="entry name" value="HTH_ARAC"/>
    <property type="match status" value="1"/>
</dbReference>
<dbReference type="InterPro" id="IPR003313">
    <property type="entry name" value="AraC-bd"/>
</dbReference>
<dbReference type="Proteomes" id="UP001431181">
    <property type="component" value="Unassembled WGS sequence"/>
</dbReference>
<dbReference type="PANTHER" id="PTHR46796:SF11">
    <property type="entry name" value="TRANSCRIPTIONAL REGULATOR-RELATED"/>
    <property type="match status" value="1"/>
</dbReference>
<feature type="domain" description="HTH araC/xylS-type" evidence="5">
    <location>
        <begin position="113"/>
        <end position="210"/>
    </location>
</feature>
<protein>
    <submittedName>
        <fullName evidence="6">AraC family transcriptional regulator</fullName>
    </submittedName>
</protein>
<keyword evidence="1" id="KW-0805">Transcription regulation</keyword>
<keyword evidence="7" id="KW-1185">Reference proteome</keyword>
<organism evidence="6 7">
    <name type="scientific">Marinomonas rhodophyticola</name>
    <dbReference type="NCBI Taxonomy" id="2992803"/>
    <lineage>
        <taxon>Bacteria</taxon>
        <taxon>Pseudomonadati</taxon>
        <taxon>Pseudomonadota</taxon>
        <taxon>Gammaproteobacteria</taxon>
        <taxon>Oceanospirillales</taxon>
        <taxon>Oceanospirillaceae</taxon>
        <taxon>Marinomonas</taxon>
    </lineage>
</organism>
<dbReference type="SUPFAM" id="SSF46689">
    <property type="entry name" value="Homeodomain-like"/>
    <property type="match status" value="2"/>
</dbReference>
<dbReference type="PROSITE" id="PS00041">
    <property type="entry name" value="HTH_ARAC_FAMILY_1"/>
    <property type="match status" value="1"/>
</dbReference>
<evidence type="ECO:0000256" key="4">
    <source>
        <dbReference type="ARBA" id="ARBA00023163"/>
    </source>
</evidence>
<dbReference type="Pfam" id="PF02311">
    <property type="entry name" value="AraC_binding"/>
    <property type="match status" value="1"/>
</dbReference>
<dbReference type="Pfam" id="PF12833">
    <property type="entry name" value="HTH_18"/>
    <property type="match status" value="1"/>
</dbReference>
<dbReference type="InterPro" id="IPR050204">
    <property type="entry name" value="AraC_XylS_family_regulators"/>
</dbReference>
<evidence type="ECO:0000256" key="2">
    <source>
        <dbReference type="ARBA" id="ARBA00023125"/>
    </source>
</evidence>
<reference evidence="6" key="1">
    <citation type="submission" date="2022-11" db="EMBL/GenBank/DDBJ databases">
        <title>Marinomonas sp. nov., isolated from marine algae.</title>
        <authorList>
            <person name="Choi D.G."/>
            <person name="Kim J.M."/>
            <person name="Lee J.K."/>
            <person name="Baek J.H."/>
            <person name="Jeon C.O."/>
        </authorList>
    </citation>
    <scope>NUCLEOTIDE SEQUENCE</scope>
    <source>
        <strain evidence="6">KJ51-3</strain>
    </source>
</reference>
<sequence>MCLMPPGEVHDGAGRDKTTRHLKTFRVPPELMQAALLDSQNREAHLQLAPSLITQPTHNDTFLQLIQAFDPSQYTSQLHKDTLWTNALSNLLLAAEKKSLTQETFGLTSTQLQTIREYCEANLSSKISLNNLAELCELTRFQFIRRFQKQTGLAPHAWLMRLRLERACAQLAKQNAMITDIATDVGFYDQSHFNRVFKQAFGVTPSNYRD</sequence>
<evidence type="ECO:0000259" key="5">
    <source>
        <dbReference type="PROSITE" id="PS01124"/>
    </source>
</evidence>
<dbReference type="Gene3D" id="1.10.10.60">
    <property type="entry name" value="Homeodomain-like"/>
    <property type="match status" value="2"/>
</dbReference>
<name>A0ABT3KHM5_9GAMM</name>
<keyword evidence="3" id="KW-0010">Activator</keyword>
<evidence type="ECO:0000256" key="1">
    <source>
        <dbReference type="ARBA" id="ARBA00023015"/>
    </source>
</evidence>
<keyword evidence="4" id="KW-0804">Transcription</keyword>
<proteinExistence type="predicted"/>
<dbReference type="PRINTS" id="PR00032">
    <property type="entry name" value="HTHARAC"/>
</dbReference>
<dbReference type="InterPro" id="IPR018062">
    <property type="entry name" value="HTH_AraC-typ_CS"/>
</dbReference>
<dbReference type="PANTHER" id="PTHR46796">
    <property type="entry name" value="HTH-TYPE TRANSCRIPTIONAL ACTIVATOR RHAS-RELATED"/>
    <property type="match status" value="1"/>
</dbReference>
<dbReference type="InterPro" id="IPR020449">
    <property type="entry name" value="Tscrpt_reg_AraC-type_HTH"/>
</dbReference>
<keyword evidence="2" id="KW-0238">DNA-binding</keyword>
<evidence type="ECO:0000313" key="7">
    <source>
        <dbReference type="Proteomes" id="UP001431181"/>
    </source>
</evidence>
<dbReference type="InterPro" id="IPR009057">
    <property type="entry name" value="Homeodomain-like_sf"/>
</dbReference>
<dbReference type="EMBL" id="JAPEUL010000007">
    <property type="protein sequence ID" value="MCW4630045.1"/>
    <property type="molecule type" value="Genomic_DNA"/>
</dbReference>
<evidence type="ECO:0000313" key="6">
    <source>
        <dbReference type="EMBL" id="MCW4630045.1"/>
    </source>
</evidence>
<dbReference type="PROSITE" id="PS01124">
    <property type="entry name" value="HTH_ARAC_FAMILY_2"/>
    <property type="match status" value="1"/>
</dbReference>
<evidence type="ECO:0000256" key="3">
    <source>
        <dbReference type="ARBA" id="ARBA00023159"/>
    </source>
</evidence>
<accession>A0ABT3KHM5</accession>
<gene>
    <name evidence="6" type="ORF">ONZ52_14250</name>
</gene>